<keyword evidence="1" id="KW-0472">Membrane</keyword>
<feature type="chain" id="PRO_5030161062" evidence="2">
    <location>
        <begin position="26"/>
        <end position="245"/>
    </location>
</feature>
<reference evidence="3" key="1">
    <citation type="submission" date="2021-01" db="EMBL/GenBank/DDBJ databases">
        <authorList>
            <person name="Corre E."/>
            <person name="Pelletier E."/>
            <person name="Niang G."/>
            <person name="Scheremetjew M."/>
            <person name="Finn R."/>
            <person name="Kale V."/>
            <person name="Holt S."/>
            <person name="Cochrane G."/>
            <person name="Meng A."/>
            <person name="Brown T."/>
            <person name="Cohen L."/>
        </authorList>
    </citation>
    <scope>NUCLEOTIDE SEQUENCE</scope>
    <source>
        <strain evidence="3">CCCM811</strain>
    </source>
</reference>
<accession>A0A6V3R5E7</accession>
<evidence type="ECO:0000256" key="1">
    <source>
        <dbReference type="SAM" id="Phobius"/>
    </source>
</evidence>
<keyword evidence="1" id="KW-1133">Transmembrane helix</keyword>
<protein>
    <submittedName>
        <fullName evidence="3">Uncharacterized protein</fullName>
    </submittedName>
</protein>
<gene>
    <name evidence="3" type="ORF">LGLO00237_LOCUS26072</name>
</gene>
<feature type="transmembrane region" description="Helical" evidence="1">
    <location>
        <begin position="208"/>
        <end position="227"/>
    </location>
</feature>
<feature type="transmembrane region" description="Helical" evidence="1">
    <location>
        <begin position="88"/>
        <end position="106"/>
    </location>
</feature>
<feature type="transmembrane region" description="Helical" evidence="1">
    <location>
        <begin position="130"/>
        <end position="149"/>
    </location>
</feature>
<proteinExistence type="predicted"/>
<keyword evidence="2" id="KW-0732">Signal</keyword>
<feature type="signal peptide" evidence="2">
    <location>
        <begin position="1"/>
        <end position="25"/>
    </location>
</feature>
<name>A0A6V3R5E7_9EUKA</name>
<dbReference type="EMBL" id="HBIV01036464">
    <property type="protein sequence ID" value="CAE0674298.1"/>
    <property type="molecule type" value="Transcribed_RNA"/>
</dbReference>
<keyword evidence="1" id="KW-0812">Transmembrane</keyword>
<organism evidence="3">
    <name type="scientific">Lotharella globosa</name>
    <dbReference type="NCBI Taxonomy" id="91324"/>
    <lineage>
        <taxon>Eukaryota</taxon>
        <taxon>Sar</taxon>
        <taxon>Rhizaria</taxon>
        <taxon>Cercozoa</taxon>
        <taxon>Chlorarachniophyceae</taxon>
        <taxon>Lotharella</taxon>
    </lineage>
</organism>
<sequence length="245" mass="26442">MEACSRYHPVLWWSTLLCLFSAIACLVVGHSGEHDIDWIQRGISTFAANAPNDDWVTASILLFALCAALLGLMLSLTGRLRHRMSAHVASMLLGNTAVGLVFVAWFEEVKAYPPRGYAAVRQQTFHDAGVLIFFTCSLMVLVIIGTSCLLSPPTLDASSANERCATSALFQRIVGLALLSIAPLTNAIKDRNWTGRLLGLPGAAMGLRQRASFAAVGMGLLVVTMLLRPLQLCRKSGPVDKTKSD</sequence>
<dbReference type="PROSITE" id="PS51257">
    <property type="entry name" value="PROKAR_LIPOPROTEIN"/>
    <property type="match status" value="1"/>
</dbReference>
<evidence type="ECO:0000313" key="3">
    <source>
        <dbReference type="EMBL" id="CAE0674298.1"/>
    </source>
</evidence>
<feature type="transmembrane region" description="Helical" evidence="1">
    <location>
        <begin position="55"/>
        <end position="76"/>
    </location>
</feature>
<dbReference type="AlphaFoldDB" id="A0A6V3R5E7"/>
<evidence type="ECO:0000256" key="2">
    <source>
        <dbReference type="SAM" id="SignalP"/>
    </source>
</evidence>